<comment type="caution">
    <text evidence="2">The sequence shown here is derived from an EMBL/GenBank/DDBJ whole genome shotgun (WGS) entry which is preliminary data.</text>
</comment>
<accession>A0ABV6RRP2</accession>
<organism evidence="2 3">
    <name type="scientific">Lysobacter korlensis</name>
    <dbReference type="NCBI Taxonomy" id="553636"/>
    <lineage>
        <taxon>Bacteria</taxon>
        <taxon>Pseudomonadati</taxon>
        <taxon>Pseudomonadota</taxon>
        <taxon>Gammaproteobacteria</taxon>
        <taxon>Lysobacterales</taxon>
        <taxon>Lysobacteraceae</taxon>
        <taxon>Lysobacter</taxon>
    </lineage>
</organism>
<dbReference type="Proteomes" id="UP001589896">
    <property type="component" value="Unassembled WGS sequence"/>
</dbReference>
<evidence type="ECO:0000313" key="3">
    <source>
        <dbReference type="Proteomes" id="UP001589896"/>
    </source>
</evidence>
<keyword evidence="1" id="KW-0812">Transmembrane</keyword>
<keyword evidence="1" id="KW-0472">Membrane</keyword>
<dbReference type="RefSeq" id="WP_386670624.1">
    <property type="nucleotide sequence ID" value="NZ_JBHLTG010000004.1"/>
</dbReference>
<keyword evidence="1" id="KW-1133">Transmembrane helix</keyword>
<feature type="transmembrane region" description="Helical" evidence="1">
    <location>
        <begin position="20"/>
        <end position="49"/>
    </location>
</feature>
<keyword evidence="3" id="KW-1185">Reference proteome</keyword>
<name>A0ABV6RRP2_9GAMM</name>
<evidence type="ECO:0000256" key="1">
    <source>
        <dbReference type="SAM" id="Phobius"/>
    </source>
</evidence>
<dbReference type="Pfam" id="PF10861">
    <property type="entry name" value="DUF2784"/>
    <property type="match status" value="1"/>
</dbReference>
<proteinExistence type="predicted"/>
<gene>
    <name evidence="2" type="ORF">ACFFGH_17585</name>
</gene>
<feature type="transmembrane region" description="Helical" evidence="1">
    <location>
        <begin position="61"/>
        <end position="80"/>
    </location>
</feature>
<sequence length="155" mass="17319">MAIVEPSATSTPMLATVPPAYAATLADAVLVLHVGIVIFVVLGAVLIAIGGARGWQWVRDLRWRLAHLLLMGFIATQAWLGALCPLTVWEQALRRHAGQAVYAESFIEHWLSRLIFFEAPWWAFVAAYSAFAILVLLGWIKVPPRNWREYARTPK</sequence>
<dbReference type="EMBL" id="JBHLTG010000004">
    <property type="protein sequence ID" value="MFC0679653.1"/>
    <property type="molecule type" value="Genomic_DNA"/>
</dbReference>
<feature type="transmembrane region" description="Helical" evidence="1">
    <location>
        <begin position="121"/>
        <end position="140"/>
    </location>
</feature>
<dbReference type="InterPro" id="IPR021218">
    <property type="entry name" value="DUF2784"/>
</dbReference>
<protein>
    <submittedName>
        <fullName evidence="2">DUF2784 domain-containing protein</fullName>
    </submittedName>
</protein>
<reference evidence="2 3" key="1">
    <citation type="submission" date="2024-09" db="EMBL/GenBank/DDBJ databases">
        <authorList>
            <person name="Sun Q."/>
            <person name="Mori K."/>
        </authorList>
    </citation>
    <scope>NUCLEOTIDE SEQUENCE [LARGE SCALE GENOMIC DNA]</scope>
    <source>
        <strain evidence="2 3">KCTC 23076</strain>
    </source>
</reference>
<evidence type="ECO:0000313" key="2">
    <source>
        <dbReference type="EMBL" id="MFC0679653.1"/>
    </source>
</evidence>